<reference evidence="1 2" key="1">
    <citation type="submission" date="2024-04" db="EMBL/GenBank/DDBJ databases">
        <authorList>
            <consortium name="Genoscope - CEA"/>
            <person name="William W."/>
        </authorList>
    </citation>
    <scope>NUCLEOTIDE SEQUENCE [LARGE SCALE GENOMIC DNA]</scope>
</reference>
<protein>
    <submittedName>
        <fullName evidence="1">Uncharacterized protein</fullName>
    </submittedName>
</protein>
<dbReference type="Proteomes" id="UP001497497">
    <property type="component" value="Unassembled WGS sequence"/>
</dbReference>
<comment type="caution">
    <text evidence="1">The sequence shown here is derived from an EMBL/GenBank/DDBJ whole genome shotgun (WGS) entry which is preliminary data.</text>
</comment>
<dbReference type="AlphaFoldDB" id="A0AAV2H5W9"/>
<keyword evidence="2" id="KW-1185">Reference proteome</keyword>
<evidence type="ECO:0000313" key="1">
    <source>
        <dbReference type="EMBL" id="CAL1529077.1"/>
    </source>
</evidence>
<dbReference type="EMBL" id="CAXITT010000042">
    <property type="protein sequence ID" value="CAL1529077.1"/>
    <property type="molecule type" value="Genomic_DNA"/>
</dbReference>
<evidence type="ECO:0000313" key="2">
    <source>
        <dbReference type="Proteomes" id="UP001497497"/>
    </source>
</evidence>
<proteinExistence type="predicted"/>
<organism evidence="1 2">
    <name type="scientific">Lymnaea stagnalis</name>
    <name type="common">Great pond snail</name>
    <name type="synonym">Helix stagnalis</name>
    <dbReference type="NCBI Taxonomy" id="6523"/>
    <lineage>
        <taxon>Eukaryota</taxon>
        <taxon>Metazoa</taxon>
        <taxon>Spiralia</taxon>
        <taxon>Lophotrochozoa</taxon>
        <taxon>Mollusca</taxon>
        <taxon>Gastropoda</taxon>
        <taxon>Heterobranchia</taxon>
        <taxon>Euthyneura</taxon>
        <taxon>Panpulmonata</taxon>
        <taxon>Hygrophila</taxon>
        <taxon>Lymnaeoidea</taxon>
        <taxon>Lymnaeidae</taxon>
        <taxon>Lymnaea</taxon>
    </lineage>
</organism>
<gene>
    <name evidence="1" type="ORF">GSLYS_00003232001</name>
</gene>
<sequence>MSEDIEKQLAEKMKTRKFSVQMDQSTFRDSEAVFVTYVRSIDKGHFAGKMMFCKSLESISTA</sequence>
<name>A0AAV2H5W9_LYMST</name>
<accession>A0AAV2H5W9</accession>